<dbReference type="SMART" id="SM00349">
    <property type="entry name" value="KRAB"/>
    <property type="match status" value="1"/>
</dbReference>
<name>A0A452GUN2_9SAUR</name>
<feature type="domain" description="KRAB" evidence="1">
    <location>
        <begin position="14"/>
        <end position="87"/>
    </location>
</feature>
<dbReference type="Gene3D" id="6.10.140.140">
    <property type="match status" value="1"/>
</dbReference>
<dbReference type="Ensembl" id="ENSGAGT00000006781.1">
    <property type="protein sequence ID" value="ENSGAGP00000005815.1"/>
    <property type="gene ID" value="ENSGAGG00000004733.1"/>
</dbReference>
<dbReference type="CDD" id="cd07765">
    <property type="entry name" value="KRAB_A-box"/>
    <property type="match status" value="1"/>
</dbReference>
<reference evidence="2" key="2">
    <citation type="submission" date="2025-08" db="UniProtKB">
        <authorList>
            <consortium name="Ensembl"/>
        </authorList>
    </citation>
    <scope>IDENTIFICATION</scope>
</reference>
<organism evidence="2 3">
    <name type="scientific">Gopherus agassizii</name>
    <name type="common">Agassiz's desert tortoise</name>
    <dbReference type="NCBI Taxonomy" id="38772"/>
    <lineage>
        <taxon>Eukaryota</taxon>
        <taxon>Metazoa</taxon>
        <taxon>Chordata</taxon>
        <taxon>Craniata</taxon>
        <taxon>Vertebrata</taxon>
        <taxon>Euteleostomi</taxon>
        <taxon>Archelosauria</taxon>
        <taxon>Testudinata</taxon>
        <taxon>Testudines</taxon>
        <taxon>Cryptodira</taxon>
        <taxon>Durocryptodira</taxon>
        <taxon>Testudinoidea</taxon>
        <taxon>Testudinidae</taxon>
        <taxon>Gopherus</taxon>
    </lineage>
</organism>
<dbReference type="AlphaFoldDB" id="A0A452GUN2"/>
<dbReference type="PANTHER" id="PTHR23232">
    <property type="entry name" value="KRAB DOMAIN C2H2 ZINC FINGER"/>
    <property type="match status" value="1"/>
</dbReference>
<accession>A0A452GUN2</accession>
<dbReference type="InterPro" id="IPR036051">
    <property type="entry name" value="KRAB_dom_sf"/>
</dbReference>
<dbReference type="SUPFAM" id="SSF109640">
    <property type="entry name" value="KRAB domain (Kruppel-associated box)"/>
    <property type="match status" value="1"/>
</dbReference>
<dbReference type="PROSITE" id="PS50805">
    <property type="entry name" value="KRAB"/>
    <property type="match status" value="1"/>
</dbReference>
<keyword evidence="3" id="KW-1185">Reference proteome</keyword>
<reference evidence="2" key="3">
    <citation type="submission" date="2025-09" db="UniProtKB">
        <authorList>
            <consortium name="Ensembl"/>
        </authorList>
    </citation>
    <scope>IDENTIFICATION</scope>
</reference>
<proteinExistence type="predicted"/>
<protein>
    <recommendedName>
        <fullName evidence="1">KRAB domain-containing protein</fullName>
    </recommendedName>
</protein>
<dbReference type="InterPro" id="IPR001909">
    <property type="entry name" value="KRAB"/>
</dbReference>
<dbReference type="Pfam" id="PF01352">
    <property type="entry name" value="KRAB"/>
    <property type="match status" value="1"/>
</dbReference>
<dbReference type="GO" id="GO:0006355">
    <property type="term" value="P:regulation of DNA-templated transcription"/>
    <property type="evidence" value="ECO:0007669"/>
    <property type="project" value="InterPro"/>
</dbReference>
<reference evidence="3" key="1">
    <citation type="journal article" date="2017" name="PLoS ONE">
        <title>The Agassiz's desert tortoise genome provides a resource for the conservation of a threatened species.</title>
        <authorList>
            <person name="Tollis M."/>
            <person name="DeNardo D.F."/>
            <person name="Cornelius J.A."/>
            <person name="Dolby G.A."/>
            <person name="Edwards T."/>
            <person name="Henen B.T."/>
            <person name="Karl A.E."/>
            <person name="Murphy R.W."/>
            <person name="Kusumi K."/>
        </authorList>
    </citation>
    <scope>NUCLEOTIDE SEQUENCE [LARGE SCALE GENOMIC DNA]</scope>
</reference>
<sequence>ESVGIPTREPPGPVTFEEVAVYFTREERALLDLSQRDLYRDVMQENYETVKLLVSFLDMCFFGAVSHFKIAFNVSLLDTLITVAFMPFPHFKRKICHL</sequence>
<evidence type="ECO:0000313" key="2">
    <source>
        <dbReference type="Ensembl" id="ENSGAGP00000005815.1"/>
    </source>
</evidence>
<evidence type="ECO:0000313" key="3">
    <source>
        <dbReference type="Proteomes" id="UP000291020"/>
    </source>
</evidence>
<dbReference type="PANTHER" id="PTHR23232:SF142">
    <property type="entry name" value="GASTRULA ZINC FINGER PROTEIN XLCGF57.1-LIKE-RELATED"/>
    <property type="match status" value="1"/>
</dbReference>
<dbReference type="STRING" id="38772.ENSGAGP00000005815"/>
<dbReference type="InterPro" id="IPR050169">
    <property type="entry name" value="Krueppel_C2H2_ZnF"/>
</dbReference>
<dbReference type="Proteomes" id="UP000291020">
    <property type="component" value="Unassembled WGS sequence"/>
</dbReference>
<evidence type="ECO:0000259" key="1">
    <source>
        <dbReference type="PROSITE" id="PS50805"/>
    </source>
</evidence>